<gene>
    <name evidence="2" type="ORF">C8J55DRAFT_489731</name>
</gene>
<organism evidence="2 3">
    <name type="scientific">Lentinula lateritia</name>
    <dbReference type="NCBI Taxonomy" id="40482"/>
    <lineage>
        <taxon>Eukaryota</taxon>
        <taxon>Fungi</taxon>
        <taxon>Dikarya</taxon>
        <taxon>Basidiomycota</taxon>
        <taxon>Agaricomycotina</taxon>
        <taxon>Agaricomycetes</taxon>
        <taxon>Agaricomycetidae</taxon>
        <taxon>Agaricales</taxon>
        <taxon>Marasmiineae</taxon>
        <taxon>Omphalotaceae</taxon>
        <taxon>Lentinula</taxon>
    </lineage>
</organism>
<evidence type="ECO:0000256" key="1">
    <source>
        <dbReference type="SAM" id="MobiDB-lite"/>
    </source>
</evidence>
<feature type="region of interest" description="Disordered" evidence="1">
    <location>
        <begin position="38"/>
        <end position="73"/>
    </location>
</feature>
<dbReference type="AlphaFoldDB" id="A0A9W9DN90"/>
<feature type="compositionally biased region" description="Basic and acidic residues" evidence="1">
    <location>
        <begin position="38"/>
        <end position="52"/>
    </location>
</feature>
<comment type="caution">
    <text evidence="2">The sequence shown here is derived from an EMBL/GenBank/DDBJ whole genome shotgun (WGS) entry which is preliminary data.</text>
</comment>
<sequence>MEMVMEKVHYQCKVKKMRTSIEKLWKIRQLYVSEEVRTVNSEDARGDPRDGAGGDNEGGNVDNGADEQNSHGDDSLLCIHQDVTVMACSTFERMFDSRSQVQEFVRVAVWAIGFVADDSQDLQTSALPTHPHPSWQLLWDAVSQTTDSRQGSKT</sequence>
<evidence type="ECO:0000313" key="2">
    <source>
        <dbReference type="EMBL" id="KAJ4477731.1"/>
    </source>
</evidence>
<reference evidence="2" key="1">
    <citation type="submission" date="2022-08" db="EMBL/GenBank/DDBJ databases">
        <authorList>
            <consortium name="DOE Joint Genome Institute"/>
            <person name="Min B."/>
            <person name="Riley R."/>
            <person name="Sierra-Patev S."/>
            <person name="Naranjo-Ortiz M."/>
            <person name="Looney B."/>
            <person name="Konkel Z."/>
            <person name="Slot J.C."/>
            <person name="Sakamoto Y."/>
            <person name="Steenwyk J.L."/>
            <person name="Rokas A."/>
            <person name="Carro J."/>
            <person name="Camarero S."/>
            <person name="Ferreira P."/>
            <person name="Molpeceres G."/>
            <person name="Ruiz-Duenas F.J."/>
            <person name="Serrano A."/>
            <person name="Henrissat B."/>
            <person name="Drula E."/>
            <person name="Hughes K.W."/>
            <person name="Mata J.L."/>
            <person name="Ishikawa N.K."/>
            <person name="Vargas-Isla R."/>
            <person name="Ushijima S."/>
            <person name="Smith C.A."/>
            <person name="Ahrendt S."/>
            <person name="Andreopoulos W."/>
            <person name="He G."/>
            <person name="Labutti K."/>
            <person name="Lipzen A."/>
            <person name="Ng V."/>
            <person name="Sandor L."/>
            <person name="Barry K."/>
            <person name="Martinez A.T."/>
            <person name="Xiao Y."/>
            <person name="Gibbons J.G."/>
            <person name="Terashima K."/>
            <person name="Hibbett D.S."/>
            <person name="Grigoriev I.V."/>
        </authorList>
    </citation>
    <scope>NUCLEOTIDE SEQUENCE</scope>
    <source>
        <strain evidence="2">Sp2 HRB7682 ss15</strain>
    </source>
</reference>
<dbReference type="Proteomes" id="UP001150238">
    <property type="component" value="Unassembled WGS sequence"/>
</dbReference>
<accession>A0A9W9DN90</accession>
<feature type="compositionally biased region" description="Low complexity" evidence="1">
    <location>
        <begin position="58"/>
        <end position="67"/>
    </location>
</feature>
<name>A0A9W9DN90_9AGAR</name>
<evidence type="ECO:0000313" key="3">
    <source>
        <dbReference type="Proteomes" id="UP001150238"/>
    </source>
</evidence>
<proteinExistence type="predicted"/>
<protein>
    <submittedName>
        <fullName evidence="2">Uncharacterized protein</fullName>
    </submittedName>
</protein>
<reference evidence="2" key="2">
    <citation type="journal article" date="2023" name="Proc. Natl. Acad. Sci. U.S.A.">
        <title>A global phylogenomic analysis of the shiitake genus Lentinula.</title>
        <authorList>
            <person name="Sierra-Patev S."/>
            <person name="Min B."/>
            <person name="Naranjo-Ortiz M."/>
            <person name="Looney B."/>
            <person name="Konkel Z."/>
            <person name="Slot J.C."/>
            <person name="Sakamoto Y."/>
            <person name="Steenwyk J.L."/>
            <person name="Rokas A."/>
            <person name="Carro J."/>
            <person name="Camarero S."/>
            <person name="Ferreira P."/>
            <person name="Molpeceres G."/>
            <person name="Ruiz-Duenas F.J."/>
            <person name="Serrano A."/>
            <person name="Henrissat B."/>
            <person name="Drula E."/>
            <person name="Hughes K.W."/>
            <person name="Mata J.L."/>
            <person name="Ishikawa N.K."/>
            <person name="Vargas-Isla R."/>
            <person name="Ushijima S."/>
            <person name="Smith C.A."/>
            <person name="Donoghue J."/>
            <person name="Ahrendt S."/>
            <person name="Andreopoulos W."/>
            <person name="He G."/>
            <person name="LaButti K."/>
            <person name="Lipzen A."/>
            <person name="Ng V."/>
            <person name="Riley R."/>
            <person name="Sandor L."/>
            <person name="Barry K."/>
            <person name="Martinez A.T."/>
            <person name="Xiao Y."/>
            <person name="Gibbons J.G."/>
            <person name="Terashima K."/>
            <person name="Grigoriev I.V."/>
            <person name="Hibbett D."/>
        </authorList>
    </citation>
    <scope>NUCLEOTIDE SEQUENCE</scope>
    <source>
        <strain evidence="2">Sp2 HRB7682 ss15</strain>
    </source>
</reference>
<dbReference type="EMBL" id="JANVFS010000018">
    <property type="protein sequence ID" value="KAJ4477731.1"/>
    <property type="molecule type" value="Genomic_DNA"/>
</dbReference>